<dbReference type="RefSeq" id="WP_011605199.1">
    <property type="nucleotide sequence ID" value="NC_008278.1"/>
</dbReference>
<dbReference type="InterPro" id="IPR010033">
    <property type="entry name" value="HAD_SF_ppase_IIIC"/>
</dbReference>
<dbReference type="eggNOG" id="COG3882">
    <property type="taxonomic scope" value="Bacteria"/>
</dbReference>
<dbReference type="Gene3D" id="3.40.50.1000">
    <property type="entry name" value="HAD superfamily/HAD-like"/>
    <property type="match status" value="1"/>
</dbReference>
<dbReference type="EMBL" id="CT573213">
    <property type="protein sequence ID" value="CAJ62711.1"/>
    <property type="molecule type" value="Genomic_DNA"/>
</dbReference>
<keyword evidence="2" id="KW-1185">Reference proteome</keyword>
<dbReference type="NCBIfam" id="TIGR01681">
    <property type="entry name" value="HAD-SF-IIIC"/>
    <property type="match status" value="1"/>
</dbReference>
<dbReference type="Proteomes" id="UP000000657">
    <property type="component" value="Chromosome"/>
</dbReference>
<dbReference type="OrthoDB" id="323926at2"/>
<dbReference type="InterPro" id="IPR036514">
    <property type="entry name" value="SGNH_hydro_sf"/>
</dbReference>
<dbReference type="InterPro" id="IPR016181">
    <property type="entry name" value="Acyl_CoA_acyltransferase"/>
</dbReference>
<dbReference type="HOGENOM" id="CLU_018095_1_0_11"/>
<evidence type="ECO:0000313" key="1">
    <source>
        <dbReference type="EMBL" id="CAJ62711.1"/>
    </source>
</evidence>
<dbReference type="NCBIfam" id="TIGR01686">
    <property type="entry name" value="FkbH"/>
    <property type="match status" value="1"/>
</dbReference>
<dbReference type="InterPro" id="IPR010037">
    <property type="entry name" value="FkbH_domain"/>
</dbReference>
<reference evidence="1 2" key="1">
    <citation type="journal article" date="2007" name="Genome Res.">
        <title>Genome characteristics of facultatively symbiotic Frankia sp. strains reflect host range and host plant biogeography.</title>
        <authorList>
            <person name="Normand P."/>
            <person name="Lapierre P."/>
            <person name="Tisa L.S."/>
            <person name="Gogarten J.P."/>
            <person name="Alloisio N."/>
            <person name="Bagnarol E."/>
            <person name="Bassi C.A."/>
            <person name="Berry A.M."/>
            <person name="Bickhart D.M."/>
            <person name="Choisne N."/>
            <person name="Couloux A."/>
            <person name="Cournoyer B."/>
            <person name="Cruveiller S."/>
            <person name="Daubin V."/>
            <person name="Demange N."/>
            <person name="Francino M.P."/>
            <person name="Goltsman E."/>
            <person name="Huang Y."/>
            <person name="Kopp O.R."/>
            <person name="Labarre L."/>
            <person name="Lapidus A."/>
            <person name="Lavire C."/>
            <person name="Marechal J."/>
            <person name="Martinez M."/>
            <person name="Mastronunzio J.E."/>
            <person name="Mullin B.C."/>
            <person name="Niemann J."/>
            <person name="Pujic P."/>
            <person name="Rawnsley T."/>
            <person name="Rouy Z."/>
            <person name="Schenowitz C."/>
            <person name="Sellstedt A."/>
            <person name="Tavares F."/>
            <person name="Tomkins J.P."/>
            <person name="Vallenet D."/>
            <person name="Valverde C."/>
            <person name="Wall L.G."/>
            <person name="Wang Y."/>
            <person name="Medigue C."/>
            <person name="Benson D.R."/>
        </authorList>
    </citation>
    <scope>NUCLEOTIDE SEQUENCE [LARGE SCALE GENOMIC DNA]</scope>
    <source>
        <strain evidence="2">DSM 45986 / CECT 9034 / ACN14a</strain>
    </source>
</reference>
<dbReference type="SUPFAM" id="SSF55729">
    <property type="entry name" value="Acyl-CoA N-acyltransferases (Nat)"/>
    <property type="match status" value="1"/>
</dbReference>
<dbReference type="SUPFAM" id="SSF56784">
    <property type="entry name" value="HAD-like"/>
    <property type="match status" value="1"/>
</dbReference>
<dbReference type="KEGG" id="fal:FRAAL4069"/>
<dbReference type="STRING" id="326424.FRAAL4069"/>
<protein>
    <submittedName>
        <fullName evidence="1">Uncharacterized protein</fullName>
    </submittedName>
</protein>
<name>Q0RIF8_FRAAA</name>
<gene>
    <name evidence="1" type="ordered locus">FRAAL4069</name>
</gene>
<accession>Q0RIF8</accession>
<sequence length="628" mass="67226">MNSAEALAEVRSLHRAGLLADRYPALGPLLGAVTGPDALAAARLVAGVDPDAVRRIHPDLPAVTVTITGHGTVNLLQTALAGQLARHGLVPRIRVADFDSYVFELGDPASALYAEQPDIVLCVLDQAAVFDEVAVPFTVDDVERVLTEKLALWTGLVERYRASGSGVLVLNTVPLPRYWSAQLLDHPARARLGAAWRSANAQLLGLGAAAGPVTVLDLDPIVASGVAVVEPRFEAYARAHLSDALLAAYAREVSDLVRARGGRTRKVLAVDLDETLWGGVLGDDGVEGVEVGTGYRGEAFARFQRLVRQLQSQGVLLAAVSKNDQDTVLAALREHPGMVLREEDFVRVIANWAPKPGNLRDLARDLNVGLDSVVFVDDSQAECAAVAAELPEVSVIGLDGEPALHGERLLADGWFVTTELTVEDRARTRLYHEESARTEFLSAAGSAEEFLNRLGVSVVLERAGEADLARLSQLTLRTNQFNLTTERRSQSDVRAFAADPAARVLSIVAADRFGSNGTVGALFVRARPDGLHIENFLLSCRVFARGIEQACLGAVLRAAREAGHGAVHGEYRRTAKNGKVADLYPHYGFAVETASEGLTSYRHSLVDIVPVPVHLSLTVGSDIVPDSQ</sequence>
<dbReference type="InterPro" id="IPR023214">
    <property type="entry name" value="HAD_sf"/>
</dbReference>
<dbReference type="InterPro" id="IPR036412">
    <property type="entry name" value="HAD-like_sf"/>
</dbReference>
<dbReference type="AlphaFoldDB" id="Q0RIF8"/>
<dbReference type="Gene3D" id="3.40.50.1110">
    <property type="entry name" value="SGNH hydrolase"/>
    <property type="match status" value="1"/>
</dbReference>
<organism evidence="1 2">
    <name type="scientific">Frankia alni (strain DSM 45986 / CECT 9034 / ACN14a)</name>
    <dbReference type="NCBI Taxonomy" id="326424"/>
    <lineage>
        <taxon>Bacteria</taxon>
        <taxon>Bacillati</taxon>
        <taxon>Actinomycetota</taxon>
        <taxon>Actinomycetes</taxon>
        <taxon>Frankiales</taxon>
        <taxon>Frankiaceae</taxon>
        <taxon>Frankia</taxon>
    </lineage>
</organism>
<proteinExistence type="predicted"/>
<evidence type="ECO:0000313" key="2">
    <source>
        <dbReference type="Proteomes" id="UP000000657"/>
    </source>
</evidence>